<evidence type="ECO:0000256" key="3">
    <source>
        <dbReference type="ARBA" id="ARBA00023015"/>
    </source>
</evidence>
<keyword evidence="4" id="KW-0804">Transcription</keyword>
<proteinExistence type="inferred from homology"/>
<dbReference type="Pfam" id="PF11573">
    <property type="entry name" value="Med23"/>
    <property type="match status" value="1"/>
</dbReference>
<name>A0A0H5QW22_9EUKA</name>
<keyword evidence="5" id="KW-0539">Nucleus</keyword>
<sequence>MLLASDNDCDPLPHWDDPDYLPRHLDYHTSFPEVSTGAGYENFLGASEEAILPVYYGNLCARIVPVIDILIGRLIENEESALLIDIIDRFHPIYNLYHSHPIEFVLSTFRYYDTSPALIPEVRRSLLRLCTSSFRNGVATFSPSILQYAGSSMSDRDDSDIFSMQFYQELLLRLADQITAVSLSSAVTESAPQFFYEFRSVFGETLSIAGVELICLPVSPKSVSESLLEAILAPGTPTNATPSGKLMHAYALVLSHLPERYLIAAVNSIVQAFLNQIMSLGSGPSAGPDLDLLSPFSGMILESDWKTLSSMLLDNRHSRLLSALYHLLEHIPSLFPKFIINLYESVSGRVHWPLQLLFLCRSFAPFISAQRNSEALISSCLLAARGLVDIARHQHIKIDDPADHMKGKAHVDVVIDYLVNALPEVIPHLESKGLANLRLLMLQLPRVWSERFSSLRDGFSTF</sequence>
<reference evidence="6" key="1">
    <citation type="submission" date="2015-04" db="EMBL/GenBank/DDBJ databases">
        <title>The genome sequence of the plant pathogenic Rhizarian Plasmodiophora brassicae reveals insights in its biotrophic life cycle and the origin of chitin synthesis.</title>
        <authorList>
            <person name="Schwelm A."/>
            <person name="Fogelqvist J."/>
            <person name="Knaust A."/>
            <person name="Julke S."/>
            <person name="Lilja T."/>
            <person name="Dhandapani V."/>
            <person name="Bonilla-Rosso G."/>
            <person name="Karlsson M."/>
            <person name="Shevchenko A."/>
            <person name="Choi S.R."/>
            <person name="Kim H.G."/>
            <person name="Park J.Y."/>
            <person name="Lim Y.P."/>
            <person name="Ludwig-Muller J."/>
            <person name="Dixelius C."/>
        </authorList>
    </citation>
    <scope>NUCLEOTIDE SEQUENCE</scope>
    <source>
        <tissue evidence="6">Potato root galls</tissue>
    </source>
</reference>
<dbReference type="GO" id="GO:0006357">
    <property type="term" value="P:regulation of transcription by RNA polymerase II"/>
    <property type="evidence" value="ECO:0007669"/>
    <property type="project" value="TreeGrafter"/>
</dbReference>
<protein>
    <submittedName>
        <fullName evidence="6">Uncharacterized protein</fullName>
    </submittedName>
</protein>
<evidence type="ECO:0000256" key="5">
    <source>
        <dbReference type="ARBA" id="ARBA00023242"/>
    </source>
</evidence>
<dbReference type="GO" id="GO:0016592">
    <property type="term" value="C:mediator complex"/>
    <property type="evidence" value="ECO:0007669"/>
    <property type="project" value="TreeGrafter"/>
</dbReference>
<keyword evidence="3" id="KW-0805">Transcription regulation</keyword>
<dbReference type="AlphaFoldDB" id="A0A0H5QW22"/>
<comment type="subcellular location">
    <subcellularLocation>
        <location evidence="1">Nucleus</location>
    </subcellularLocation>
</comment>
<organism evidence="6">
    <name type="scientific">Spongospora subterranea</name>
    <dbReference type="NCBI Taxonomy" id="70186"/>
    <lineage>
        <taxon>Eukaryota</taxon>
        <taxon>Sar</taxon>
        <taxon>Rhizaria</taxon>
        <taxon>Endomyxa</taxon>
        <taxon>Phytomyxea</taxon>
        <taxon>Plasmodiophorida</taxon>
        <taxon>Plasmodiophoridae</taxon>
        <taxon>Spongospora</taxon>
    </lineage>
</organism>
<dbReference type="PANTHER" id="PTHR12691">
    <property type="entry name" value="MEDIATOR OF RNA POLYMERASE II TRANSCRIPTION SUBUNIT 23"/>
    <property type="match status" value="1"/>
</dbReference>
<dbReference type="InterPro" id="IPR021629">
    <property type="entry name" value="Mediator_Med23"/>
</dbReference>
<accession>A0A0H5QW22</accession>
<dbReference type="GO" id="GO:0005667">
    <property type="term" value="C:transcription regulator complex"/>
    <property type="evidence" value="ECO:0007669"/>
    <property type="project" value="TreeGrafter"/>
</dbReference>
<comment type="similarity">
    <text evidence="2">Belongs to the Mediator complex subunit 23 family.</text>
</comment>
<evidence type="ECO:0000313" key="6">
    <source>
        <dbReference type="EMBL" id="CRZ06193.1"/>
    </source>
</evidence>
<dbReference type="PANTHER" id="PTHR12691:SF10">
    <property type="entry name" value="MEDIATOR OF RNA POLYMERASE II TRANSCRIPTION SUBUNIT 23"/>
    <property type="match status" value="1"/>
</dbReference>
<dbReference type="EMBL" id="HACM01005751">
    <property type="protein sequence ID" value="CRZ06193.1"/>
    <property type="molecule type" value="Transcribed_RNA"/>
</dbReference>
<evidence type="ECO:0000256" key="4">
    <source>
        <dbReference type="ARBA" id="ARBA00023163"/>
    </source>
</evidence>
<dbReference type="GO" id="GO:0010628">
    <property type="term" value="P:positive regulation of gene expression"/>
    <property type="evidence" value="ECO:0007669"/>
    <property type="project" value="TreeGrafter"/>
</dbReference>
<evidence type="ECO:0000256" key="2">
    <source>
        <dbReference type="ARBA" id="ARBA00010222"/>
    </source>
</evidence>
<evidence type="ECO:0000256" key="1">
    <source>
        <dbReference type="ARBA" id="ARBA00004123"/>
    </source>
</evidence>